<organism evidence="3 4">
    <name type="scientific">Segatella copri</name>
    <dbReference type="NCBI Taxonomy" id="165179"/>
    <lineage>
        <taxon>Bacteria</taxon>
        <taxon>Pseudomonadati</taxon>
        <taxon>Bacteroidota</taxon>
        <taxon>Bacteroidia</taxon>
        <taxon>Bacteroidales</taxon>
        <taxon>Prevotellaceae</taxon>
        <taxon>Segatella</taxon>
    </lineage>
</organism>
<reference evidence="5" key="2">
    <citation type="submission" date="2019-09" db="EMBL/GenBank/DDBJ databases">
        <title>Distinct polysaccharide growth profiles of human intestinal Prevotella copri isolates.</title>
        <authorList>
            <person name="Fehlner-Peach H."/>
            <person name="Magnabosco C."/>
            <person name="Raghavan V."/>
            <person name="Scher J.U."/>
            <person name="Tett A."/>
            <person name="Cox L.M."/>
            <person name="Gottsegen C."/>
            <person name="Watters A."/>
            <person name="Wiltshire- Gordon J.D."/>
            <person name="Segata N."/>
            <person name="Bonneau R."/>
            <person name="Littman D.R."/>
        </authorList>
    </citation>
    <scope>NUCLEOTIDE SEQUENCE [LARGE SCALE GENOMIC DNA]</scope>
    <source>
        <strain evidence="5">iAK279</strain>
    </source>
</reference>
<reference evidence="2" key="3">
    <citation type="submission" date="2023-10" db="EMBL/GenBank/DDBJ databases">
        <title>Distinct polysaccharide growth profiles of human intestinal Prevotella copri isolates.</title>
        <authorList>
            <person name="Fehlner-Peach H."/>
            <person name="Magnabosco C."/>
            <person name="Raghavan V."/>
            <person name="Scher J.U."/>
            <person name="Tett A."/>
            <person name="Cox L.M."/>
            <person name="Gottsegen C."/>
            <person name="Watters A."/>
            <person name="Wiltshire- Gordon J.D."/>
            <person name="Segata N."/>
            <person name="Bonneau R."/>
            <person name="Littman D.R."/>
        </authorList>
    </citation>
    <scope>NUCLEOTIDE SEQUENCE</scope>
    <source>
        <strain evidence="2">IAK279</strain>
    </source>
</reference>
<evidence type="ECO:0000259" key="1">
    <source>
        <dbReference type="Pfam" id="PF13274"/>
    </source>
</evidence>
<protein>
    <submittedName>
        <fullName evidence="3">DUF4065 domain-containing protein</fullName>
    </submittedName>
</protein>
<dbReference type="Proteomes" id="UP000390763">
    <property type="component" value="Unassembled WGS sequence"/>
</dbReference>
<evidence type="ECO:0000313" key="4">
    <source>
        <dbReference type="Proteomes" id="UP000261245"/>
    </source>
</evidence>
<evidence type="ECO:0000313" key="2">
    <source>
        <dbReference type="EMBL" id="MQO04898.1"/>
    </source>
</evidence>
<dbReference type="EMBL" id="VZBT01000095">
    <property type="protein sequence ID" value="MQO04898.1"/>
    <property type="molecule type" value="Genomic_DNA"/>
</dbReference>
<reference evidence="3 4" key="1">
    <citation type="submission" date="2018-08" db="EMBL/GenBank/DDBJ databases">
        <title>A genome reference for cultivated species of the human gut microbiota.</title>
        <authorList>
            <person name="Zou Y."/>
            <person name="Xue W."/>
            <person name="Luo G."/>
        </authorList>
    </citation>
    <scope>NUCLEOTIDE SEQUENCE [LARGE SCALE GENOMIC DNA]</scope>
    <source>
        <strain evidence="3 4">OM06-11</strain>
    </source>
</reference>
<name>A0A3E5A7E7_9BACT</name>
<dbReference type="Pfam" id="PF13274">
    <property type="entry name" value="SocA_Panacea"/>
    <property type="match status" value="1"/>
</dbReference>
<feature type="domain" description="Antitoxin SocA-like Panacea" evidence="1">
    <location>
        <begin position="27"/>
        <end position="136"/>
    </location>
</feature>
<comment type="caution">
    <text evidence="3">The sequence shown here is derived from an EMBL/GenBank/DDBJ whole genome shotgun (WGS) entry which is preliminary data.</text>
</comment>
<accession>A0A3E5A7E7</accession>
<evidence type="ECO:0000313" key="5">
    <source>
        <dbReference type="Proteomes" id="UP000390763"/>
    </source>
</evidence>
<dbReference type="EMBL" id="QSUC01000047">
    <property type="protein sequence ID" value="RGN05064.1"/>
    <property type="molecule type" value="Genomic_DNA"/>
</dbReference>
<evidence type="ECO:0000313" key="3">
    <source>
        <dbReference type="EMBL" id="RGN05064.1"/>
    </source>
</evidence>
<dbReference type="Proteomes" id="UP000261245">
    <property type="component" value="Unassembled WGS sequence"/>
</dbReference>
<dbReference type="InterPro" id="IPR025272">
    <property type="entry name" value="SocA_Panacea"/>
</dbReference>
<dbReference type="AlphaFoldDB" id="A0A3E5A7E7"/>
<sequence length="179" mass="20896">MFDIKKVARYIALSLLTKQMTVSPLKLQKLLYYAQAWSMVFFGRQRQLFADVPQAWVNGPVYPTIYNMWKNRNMCEHLTPADFETTEDVIDEALGEVTKQLGLGDDEIQLLEQIVLKYGSKSQNYLIFLTHSELPWCEKREGLKPYERSVNPLSLDTMYSYYAERHAKNVERRKGMVTA</sequence>
<proteinExistence type="predicted"/>
<gene>
    <name evidence="3" type="ORF">DXB80_12850</name>
    <name evidence="2" type="ORF">F7D62_12485</name>
</gene>